<name>A0A840RH81_9NEIS</name>
<evidence type="ECO:0000313" key="10">
    <source>
        <dbReference type="EMBL" id="MBB5191878.1"/>
    </source>
</evidence>
<keyword evidence="4 8" id="KW-0812">Transmembrane</keyword>
<evidence type="ECO:0000256" key="1">
    <source>
        <dbReference type="ARBA" id="ARBA00004651"/>
    </source>
</evidence>
<evidence type="ECO:0000259" key="9">
    <source>
        <dbReference type="Pfam" id="PF12821"/>
    </source>
</evidence>
<dbReference type="PANTHER" id="PTHR34390">
    <property type="entry name" value="UPF0442 PROTEIN YJJB-RELATED"/>
    <property type="match status" value="1"/>
</dbReference>
<evidence type="ECO:0000256" key="3">
    <source>
        <dbReference type="ARBA" id="ARBA00022519"/>
    </source>
</evidence>
<dbReference type="AlphaFoldDB" id="A0A840RH81"/>
<feature type="transmembrane region" description="Helical" evidence="8">
    <location>
        <begin position="81"/>
        <end position="101"/>
    </location>
</feature>
<keyword evidence="3" id="KW-0997">Cell inner membrane</keyword>
<dbReference type="GO" id="GO:0015744">
    <property type="term" value="P:succinate transport"/>
    <property type="evidence" value="ECO:0007669"/>
    <property type="project" value="TreeGrafter"/>
</dbReference>
<dbReference type="EMBL" id="JACHHN010000005">
    <property type="protein sequence ID" value="MBB5191878.1"/>
    <property type="molecule type" value="Genomic_DNA"/>
</dbReference>
<dbReference type="PANTHER" id="PTHR34390:SF1">
    <property type="entry name" value="SUCCINATE TRANSPORTER SUBUNIT YJJB-RELATED"/>
    <property type="match status" value="1"/>
</dbReference>
<keyword evidence="2" id="KW-1003">Cell membrane</keyword>
<accession>A0A840RH81</accession>
<evidence type="ECO:0000256" key="5">
    <source>
        <dbReference type="ARBA" id="ARBA00022989"/>
    </source>
</evidence>
<evidence type="ECO:0000256" key="4">
    <source>
        <dbReference type="ARBA" id="ARBA00022692"/>
    </source>
</evidence>
<keyword evidence="5 8" id="KW-1133">Transmembrane helix</keyword>
<keyword evidence="11" id="KW-1185">Reference proteome</keyword>
<protein>
    <submittedName>
        <fullName evidence="10">Uncharacterized membrane protein YjjB (DUF3815 family)</fullName>
    </submittedName>
</protein>
<evidence type="ECO:0000256" key="2">
    <source>
        <dbReference type="ARBA" id="ARBA00022475"/>
    </source>
</evidence>
<evidence type="ECO:0000256" key="8">
    <source>
        <dbReference type="SAM" id="Phobius"/>
    </source>
</evidence>
<dbReference type="GO" id="GO:0005886">
    <property type="term" value="C:plasma membrane"/>
    <property type="evidence" value="ECO:0007669"/>
    <property type="project" value="UniProtKB-SubCell"/>
</dbReference>
<reference evidence="10 11" key="1">
    <citation type="submission" date="2020-08" db="EMBL/GenBank/DDBJ databases">
        <title>Genomic Encyclopedia of Type Strains, Phase IV (KMG-IV): sequencing the most valuable type-strain genomes for metagenomic binning, comparative biology and taxonomic classification.</title>
        <authorList>
            <person name="Goeker M."/>
        </authorList>
    </citation>
    <scope>NUCLEOTIDE SEQUENCE [LARGE SCALE GENOMIC DNA]</scope>
    <source>
        <strain evidence="10 11">DSM 18233</strain>
    </source>
</reference>
<dbReference type="Pfam" id="PF12821">
    <property type="entry name" value="ThrE_2"/>
    <property type="match status" value="1"/>
</dbReference>
<feature type="transmembrane region" description="Helical" evidence="8">
    <location>
        <begin position="47"/>
        <end position="69"/>
    </location>
</feature>
<comment type="similarity">
    <text evidence="7">Belongs to the ThrE exporter (TC 2.A.79) family.</text>
</comment>
<comment type="caution">
    <text evidence="10">The sequence shown here is derived from an EMBL/GenBank/DDBJ whole genome shotgun (WGS) entry which is preliminary data.</text>
</comment>
<dbReference type="Proteomes" id="UP000543030">
    <property type="component" value="Unassembled WGS sequence"/>
</dbReference>
<gene>
    <name evidence="10" type="ORF">HNQ50_002615</name>
</gene>
<keyword evidence="6 8" id="KW-0472">Membrane</keyword>
<evidence type="ECO:0000313" key="11">
    <source>
        <dbReference type="Proteomes" id="UP000543030"/>
    </source>
</evidence>
<dbReference type="RefSeq" id="WP_184101362.1">
    <property type="nucleotide sequence ID" value="NZ_JACHHN010000005.1"/>
</dbReference>
<proteinExistence type="inferred from homology"/>
<feature type="domain" description="Threonine/Serine exporter ThrE" evidence="9">
    <location>
        <begin position="10"/>
        <end position="147"/>
    </location>
</feature>
<sequence length="157" mass="16561">MTLIALLNELWAAVAALGFAMLFNVPVRALPACCTLAVIGHASRFALIHWGIDLVSATLLAALLVGFLAQGWARQSGRISVIYAISAAIPMVPGVSMYHAVQALLHLATAQSVNTTASEAWLVDAGINATRAAMVVLSLTLGIAAPRLLWPRVHKKD</sequence>
<organism evidence="10 11">
    <name type="scientific">Silvimonas terrae</name>
    <dbReference type="NCBI Taxonomy" id="300266"/>
    <lineage>
        <taxon>Bacteria</taxon>
        <taxon>Pseudomonadati</taxon>
        <taxon>Pseudomonadota</taxon>
        <taxon>Betaproteobacteria</taxon>
        <taxon>Neisseriales</taxon>
        <taxon>Chitinibacteraceae</taxon>
        <taxon>Silvimonas</taxon>
    </lineage>
</organism>
<dbReference type="InterPro" id="IPR050539">
    <property type="entry name" value="ThrE_Dicarb/AminoAcid_Exp"/>
</dbReference>
<comment type="subcellular location">
    <subcellularLocation>
        <location evidence="1">Cell membrane</location>
        <topology evidence="1">Multi-pass membrane protein</topology>
    </subcellularLocation>
</comment>
<evidence type="ECO:0000256" key="6">
    <source>
        <dbReference type="ARBA" id="ARBA00023136"/>
    </source>
</evidence>
<dbReference type="InterPro" id="IPR024528">
    <property type="entry name" value="ThrE_2"/>
</dbReference>
<evidence type="ECO:0000256" key="7">
    <source>
        <dbReference type="ARBA" id="ARBA00034125"/>
    </source>
</evidence>
<feature type="transmembrane region" description="Helical" evidence="8">
    <location>
        <begin position="132"/>
        <end position="150"/>
    </location>
</feature>